<proteinExistence type="predicted"/>
<accession>A0ABQ3T795</accession>
<keyword evidence="2" id="KW-1185">Reference proteome</keyword>
<sequence length="305" mass="33043">MPLTDASRVREALTNLRETAAALQSKVTATNQSYIGDFALEVSKDLPGQWKVQVENYGHPATQGDLFSCLWATGPNLRLLENRRVSSAAILQSENRAELAIIYNPRHDVYDVAMLAPQDMYLDEAVVPPPVITVHSAPVPAARKIASSLLADYYRAVFEMQLNHLGDDLAWAQEEFEPGTVQDPPQRDLAEAFDRFATIAPRIIASLRTSGLHSFDPHQAAFLEDMEAAFGQPSPGTENAGKAPENPSLDLLSMWMSEGEGLVDLARAAVRTAPAPTAFGLVRAVDAPGVLPSPPPRAGAALNRR</sequence>
<dbReference type="Proteomes" id="UP000608522">
    <property type="component" value="Unassembled WGS sequence"/>
</dbReference>
<organism evidence="1 2">
    <name type="scientific">Streptomyces spororaveus</name>
    <dbReference type="NCBI Taxonomy" id="284039"/>
    <lineage>
        <taxon>Bacteria</taxon>
        <taxon>Bacillati</taxon>
        <taxon>Actinomycetota</taxon>
        <taxon>Actinomycetes</taxon>
        <taxon>Kitasatosporales</taxon>
        <taxon>Streptomycetaceae</taxon>
        <taxon>Streptomyces</taxon>
    </lineage>
</organism>
<evidence type="ECO:0000313" key="1">
    <source>
        <dbReference type="EMBL" id="GHI76252.1"/>
    </source>
</evidence>
<reference evidence="2" key="1">
    <citation type="submission" date="2023-07" db="EMBL/GenBank/DDBJ databases">
        <title>Whole genome shotgun sequence of Streptomyces spororaveus NBRC 15456.</title>
        <authorList>
            <person name="Komaki H."/>
            <person name="Tamura T."/>
        </authorList>
    </citation>
    <scope>NUCLEOTIDE SEQUENCE [LARGE SCALE GENOMIC DNA]</scope>
    <source>
        <strain evidence="2">NBRC 15456</strain>
    </source>
</reference>
<protein>
    <submittedName>
        <fullName evidence="1">Uncharacterized protein</fullName>
    </submittedName>
</protein>
<comment type="caution">
    <text evidence="1">The sequence shown here is derived from an EMBL/GenBank/DDBJ whole genome shotgun (WGS) entry which is preliminary data.</text>
</comment>
<name>A0ABQ3T795_9ACTN</name>
<dbReference type="EMBL" id="BNED01000005">
    <property type="protein sequence ID" value="GHI76252.1"/>
    <property type="molecule type" value="Genomic_DNA"/>
</dbReference>
<gene>
    <name evidence="1" type="ORF">Sspor_18130</name>
</gene>
<dbReference type="RefSeq" id="WP_202198477.1">
    <property type="nucleotide sequence ID" value="NZ_BAAATO010000006.1"/>
</dbReference>
<evidence type="ECO:0000313" key="2">
    <source>
        <dbReference type="Proteomes" id="UP000608522"/>
    </source>
</evidence>